<dbReference type="EMBL" id="CP048222">
    <property type="protein sequence ID" value="QHT71888.1"/>
    <property type="molecule type" value="Genomic_DNA"/>
</dbReference>
<dbReference type="InterPro" id="IPR024191">
    <property type="entry name" value="Peptidase_M61"/>
</dbReference>
<dbReference type="Pfam" id="PF05299">
    <property type="entry name" value="Peptidase_M61"/>
    <property type="match status" value="1"/>
</dbReference>
<evidence type="ECO:0000259" key="1">
    <source>
        <dbReference type="SMART" id="SM00228"/>
    </source>
</evidence>
<dbReference type="InterPro" id="IPR007963">
    <property type="entry name" value="Peptidase_M61_catalytic"/>
</dbReference>
<dbReference type="Pfam" id="PF17899">
    <property type="entry name" value="Peptidase_M61_N"/>
    <property type="match status" value="1"/>
</dbReference>
<name>A0A6C0GUK8_9BACT</name>
<keyword evidence="3" id="KW-1185">Reference proteome</keyword>
<gene>
    <name evidence="2" type="ORF">GXP67_04905</name>
</gene>
<evidence type="ECO:0000313" key="3">
    <source>
        <dbReference type="Proteomes" id="UP000480178"/>
    </source>
</evidence>
<dbReference type="InterPro" id="IPR036034">
    <property type="entry name" value="PDZ_sf"/>
</dbReference>
<dbReference type="Proteomes" id="UP000480178">
    <property type="component" value="Chromosome"/>
</dbReference>
<proteinExistence type="predicted"/>
<sequence>MDEAQTHYFDVQMKVSGYKHPYIDFKMPVWTPGSYLVREYARNVEAFTARTTKGGAAKSEKINKNTWRVYSNNSDEVEVSYRVYAFEISVRTPFLDASHGYIQPAAVFMFVKDLMNTPGTVTVKPYKNWNQLSTGLSQVGNNKFALKFPDYDVLVDSPIEIGTHKVLEFSVRNVPHRVAMYGEGNYDEKRLVADMKRIVEETVKIFDEIPYEHYTFIVHNLPAGGGGLEHLNSTTLQTGRWNYGTETGYKGFLGLVSHEFFHLYNIKRIRPKVLGPFDYENENYTTLLWVAEGVTSYYDDHLLLRANLVDADDYLNTATGNIGTIENAPGNKVQSVAESGFDAWIKYYRPNENSNNTTISYYTKGAVVGMLLDLEIMNSTQGKQSFDDVLRYLYQEYYKKQKRGFTEAEMQAAVEKVAGKKLDDFFQKHIYGVEQPDYNKYLGYVGLKLLNYSEGKNDAYLGAATSMSNGKLNVTSVMRGTAAYQYGLNVNDEIIAVDNYRVGENLNQFISNKKPGDKVAILINRGGILQTLDITLGKNPNASYGMQRVANASPQQEALLQKWLRLTEN</sequence>
<dbReference type="Gene3D" id="2.60.40.3650">
    <property type="match status" value="1"/>
</dbReference>
<dbReference type="InterPro" id="IPR040756">
    <property type="entry name" value="Peptidase_M61_N"/>
</dbReference>
<dbReference type="SUPFAM" id="SSF50156">
    <property type="entry name" value="PDZ domain-like"/>
    <property type="match status" value="1"/>
</dbReference>
<feature type="domain" description="PDZ" evidence="1">
    <location>
        <begin position="459"/>
        <end position="527"/>
    </location>
</feature>
<evidence type="ECO:0000313" key="2">
    <source>
        <dbReference type="EMBL" id="QHT71888.1"/>
    </source>
</evidence>
<dbReference type="Gene3D" id="1.10.390.10">
    <property type="entry name" value="Neutral Protease Domain 2"/>
    <property type="match status" value="1"/>
</dbReference>
<dbReference type="Gene3D" id="2.30.42.10">
    <property type="match status" value="1"/>
</dbReference>
<accession>A0A6C0GUK8</accession>
<dbReference type="InterPro" id="IPR001478">
    <property type="entry name" value="PDZ"/>
</dbReference>
<dbReference type="KEGG" id="rhoz:GXP67_04905"/>
<protein>
    <submittedName>
        <fullName evidence="2">M61 family metallopeptidase</fullName>
    </submittedName>
</protein>
<organism evidence="2 3">
    <name type="scientific">Rhodocytophaga rosea</name>
    <dbReference type="NCBI Taxonomy" id="2704465"/>
    <lineage>
        <taxon>Bacteria</taxon>
        <taxon>Pseudomonadati</taxon>
        <taxon>Bacteroidota</taxon>
        <taxon>Cytophagia</taxon>
        <taxon>Cytophagales</taxon>
        <taxon>Rhodocytophagaceae</taxon>
        <taxon>Rhodocytophaga</taxon>
    </lineage>
</organism>
<dbReference type="AlphaFoldDB" id="A0A6C0GUK8"/>
<dbReference type="InterPro" id="IPR027268">
    <property type="entry name" value="Peptidase_M4/M1_CTD_sf"/>
</dbReference>
<dbReference type="Pfam" id="PF13180">
    <property type="entry name" value="PDZ_2"/>
    <property type="match status" value="1"/>
</dbReference>
<reference evidence="2 3" key="1">
    <citation type="submission" date="2020-01" db="EMBL/GenBank/DDBJ databases">
        <authorList>
            <person name="Kim M.K."/>
        </authorList>
    </citation>
    <scope>NUCLEOTIDE SEQUENCE [LARGE SCALE GENOMIC DNA]</scope>
    <source>
        <strain evidence="2 3">172606-1</strain>
    </source>
</reference>
<dbReference type="PIRSF" id="PIRSF016493">
    <property type="entry name" value="Glycyl_aminpptds"/>
    <property type="match status" value="1"/>
</dbReference>
<dbReference type="SUPFAM" id="SSF55486">
    <property type="entry name" value="Metalloproteases ('zincins'), catalytic domain"/>
    <property type="match status" value="1"/>
</dbReference>
<dbReference type="SMART" id="SM00228">
    <property type="entry name" value="PDZ"/>
    <property type="match status" value="1"/>
</dbReference>